<dbReference type="PANTHER" id="PTHR11683">
    <property type="entry name" value="MYELIN PROTEOLIPID"/>
    <property type="match status" value="1"/>
</dbReference>
<keyword evidence="1" id="KW-1133">Transmembrane helix</keyword>
<protein>
    <submittedName>
        <fullName evidence="2">CLUMA_CG003153, isoform A</fullName>
    </submittedName>
</protein>
<evidence type="ECO:0000256" key="1">
    <source>
        <dbReference type="SAM" id="Phobius"/>
    </source>
</evidence>
<dbReference type="Pfam" id="PF01275">
    <property type="entry name" value="Myelin_PLP"/>
    <property type="match status" value="1"/>
</dbReference>
<dbReference type="GO" id="GO:0031175">
    <property type="term" value="P:neuron projection development"/>
    <property type="evidence" value="ECO:0007669"/>
    <property type="project" value="TreeGrafter"/>
</dbReference>
<dbReference type="AlphaFoldDB" id="A0A1J1HN71"/>
<feature type="transmembrane region" description="Helical" evidence="1">
    <location>
        <begin position="183"/>
        <end position="202"/>
    </location>
</feature>
<dbReference type="GO" id="GO:0005886">
    <property type="term" value="C:plasma membrane"/>
    <property type="evidence" value="ECO:0007669"/>
    <property type="project" value="TreeGrafter"/>
</dbReference>
<gene>
    <name evidence="2" type="ORF">CLUMA_CG003153</name>
</gene>
<feature type="transmembrane region" description="Helical" evidence="1">
    <location>
        <begin position="257"/>
        <end position="278"/>
    </location>
</feature>
<feature type="transmembrane region" description="Helical" evidence="1">
    <location>
        <begin position="123"/>
        <end position="149"/>
    </location>
</feature>
<dbReference type="EMBL" id="CVRI01000012">
    <property type="protein sequence ID" value="CRK89403.1"/>
    <property type="molecule type" value="Genomic_DNA"/>
</dbReference>
<keyword evidence="3" id="KW-1185">Reference proteome</keyword>
<evidence type="ECO:0000313" key="3">
    <source>
        <dbReference type="Proteomes" id="UP000183832"/>
    </source>
</evidence>
<keyword evidence="1" id="KW-0472">Membrane</keyword>
<reference evidence="2 3" key="1">
    <citation type="submission" date="2015-04" db="EMBL/GenBank/DDBJ databases">
        <authorList>
            <person name="Syromyatnikov M.Y."/>
            <person name="Popov V.N."/>
        </authorList>
    </citation>
    <scope>NUCLEOTIDE SEQUENCE [LARGE SCALE GENOMIC DNA]</scope>
</reference>
<sequence length="315" mass="36365">MATRNRNLTEQRDDFLLETNFDDDGALTRAHLNNNRLANTAENRPRAYRSNYSIDRYSDAAKSYKEGTCCKSCMTRMPFATLMATVMMLIGVGIFCGTMYRGASLSIIMFDHVFYMKLIWIEAIQIIFLCIAASMAALGFMILFVGFLATGATRHKVYRSWGSRLVGRVVCAVFMVITYILKIIWIVILCFLSIVTFLYTIFWKMCQSERIQTHKDCIDLDQFRFMFPADLREEDYKVCGEYEVKAFCKDGVEKAEVMFILATLSCLLIILSLVHYLMCLSANYAHIRGHEKFQELQEMQNLTEMEYSAASKDRF</sequence>
<dbReference type="OrthoDB" id="9993736at2759"/>
<feature type="transmembrane region" description="Helical" evidence="1">
    <location>
        <begin position="81"/>
        <end position="103"/>
    </location>
</feature>
<name>A0A1J1HN71_9DIPT</name>
<dbReference type="PANTHER" id="PTHR11683:SF12">
    <property type="entry name" value="M6, ISOFORM F"/>
    <property type="match status" value="1"/>
</dbReference>
<dbReference type="Proteomes" id="UP000183832">
    <property type="component" value="Unassembled WGS sequence"/>
</dbReference>
<keyword evidence="1" id="KW-0812">Transmembrane</keyword>
<evidence type="ECO:0000313" key="2">
    <source>
        <dbReference type="EMBL" id="CRK89403.1"/>
    </source>
</evidence>
<organism evidence="2 3">
    <name type="scientific">Clunio marinus</name>
    <dbReference type="NCBI Taxonomy" id="568069"/>
    <lineage>
        <taxon>Eukaryota</taxon>
        <taxon>Metazoa</taxon>
        <taxon>Ecdysozoa</taxon>
        <taxon>Arthropoda</taxon>
        <taxon>Hexapoda</taxon>
        <taxon>Insecta</taxon>
        <taxon>Pterygota</taxon>
        <taxon>Neoptera</taxon>
        <taxon>Endopterygota</taxon>
        <taxon>Diptera</taxon>
        <taxon>Nematocera</taxon>
        <taxon>Chironomoidea</taxon>
        <taxon>Chironomidae</taxon>
        <taxon>Clunio</taxon>
    </lineage>
</organism>
<proteinExistence type="predicted"/>
<dbReference type="InterPro" id="IPR001614">
    <property type="entry name" value="Myelin_PLP"/>
</dbReference>
<accession>A0A1J1HN71</accession>